<dbReference type="EMBL" id="JAOEGN010000003">
    <property type="protein sequence ID" value="MCU0104414.1"/>
    <property type="molecule type" value="Genomic_DNA"/>
</dbReference>
<accession>A0ABT2PU00</accession>
<name>A0ABT2PU00_9MOLU</name>
<protein>
    <submittedName>
        <fullName evidence="1">Uncharacterized protein</fullName>
    </submittedName>
</protein>
<reference evidence="2" key="1">
    <citation type="submission" date="2023-07" db="EMBL/GenBank/DDBJ databases">
        <title>Novel Mycoplasma species identified in domestic and wild animals.</title>
        <authorList>
            <person name="Volokhov D.V."/>
            <person name="Furtak V.A."/>
            <person name="Zagorodnyaya T.A."/>
        </authorList>
    </citation>
    <scope>NUCLEOTIDE SEQUENCE [LARGE SCALE GENOMIC DNA]</scope>
    <source>
        <strain evidence="2">92-19</strain>
    </source>
</reference>
<evidence type="ECO:0000313" key="1">
    <source>
        <dbReference type="EMBL" id="MCU0104414.1"/>
    </source>
</evidence>
<gene>
    <name evidence="1" type="ORF">N7603_01935</name>
</gene>
<proteinExistence type="predicted"/>
<keyword evidence="2" id="KW-1185">Reference proteome</keyword>
<sequence length="135" mass="15022">MAKLIYTTRKSIVFNSLSEVYETIGILTSGKYTMLKIEQNQLSGAWGKEGRIIIYSSPHKFPKPISDRYSAGNGRILYRVNSNAFVLDMISNHGFTIVPITSTGKTANVNPPSYIEGLSFVPSAYQADFTRGYNK</sequence>
<dbReference type="RefSeq" id="WP_262095643.1">
    <property type="nucleotide sequence ID" value="NZ_JAOEGN010000003.1"/>
</dbReference>
<dbReference type="Proteomes" id="UP001209076">
    <property type="component" value="Unassembled WGS sequence"/>
</dbReference>
<organism evidence="1 2">
    <name type="scientific">Paracholeplasma vituli</name>
    <dbReference type="NCBI Taxonomy" id="69473"/>
    <lineage>
        <taxon>Bacteria</taxon>
        <taxon>Bacillati</taxon>
        <taxon>Mycoplasmatota</taxon>
        <taxon>Mollicutes</taxon>
        <taxon>Acholeplasmatales</taxon>
        <taxon>Acholeplasmataceae</taxon>
        <taxon>Paracholeplasma</taxon>
    </lineage>
</organism>
<evidence type="ECO:0000313" key="2">
    <source>
        <dbReference type="Proteomes" id="UP001209076"/>
    </source>
</evidence>
<comment type="caution">
    <text evidence="1">The sequence shown here is derived from an EMBL/GenBank/DDBJ whole genome shotgun (WGS) entry which is preliminary data.</text>
</comment>